<protein>
    <submittedName>
        <fullName evidence="1">Uncharacterized protein</fullName>
    </submittedName>
</protein>
<proteinExistence type="predicted"/>
<reference evidence="1" key="1">
    <citation type="submission" date="2022-06" db="EMBL/GenBank/DDBJ databases">
        <title>Phylogenomic reconstructions and comparative analyses of Kickxellomycotina fungi.</title>
        <authorList>
            <person name="Reynolds N.K."/>
            <person name="Stajich J.E."/>
            <person name="Barry K."/>
            <person name="Grigoriev I.V."/>
            <person name="Crous P."/>
            <person name="Smith M.E."/>
        </authorList>
    </citation>
    <scope>NUCLEOTIDE SEQUENCE</scope>
    <source>
        <strain evidence="1">RSA 2271</strain>
    </source>
</reference>
<organism evidence="1 2">
    <name type="scientific">Spiromyces aspiralis</name>
    <dbReference type="NCBI Taxonomy" id="68401"/>
    <lineage>
        <taxon>Eukaryota</taxon>
        <taxon>Fungi</taxon>
        <taxon>Fungi incertae sedis</taxon>
        <taxon>Zoopagomycota</taxon>
        <taxon>Kickxellomycotina</taxon>
        <taxon>Kickxellomycetes</taxon>
        <taxon>Kickxellales</taxon>
        <taxon>Kickxellaceae</taxon>
        <taxon>Spiromyces</taxon>
    </lineage>
</organism>
<sequence length="179" mass="21012">DNRAECFYIPLGFQLIRNYVDQGFELDEIIIKRQRYCQMFGLGTYLCVQFDFLMFTHEFILTLRKVPRDKSNRMILDDADYCSGGGPKRDTGQREGGECNSCHMMVRVKSRAVRPIPHCPIDRRSVVMGSVWTFNVHRKYPFPMLCMSRMVERFGRDDTDWEQVELEVVDPNDGEPPRN</sequence>
<feature type="non-terminal residue" evidence="1">
    <location>
        <position position="179"/>
    </location>
</feature>
<comment type="caution">
    <text evidence="1">The sequence shown here is derived from an EMBL/GenBank/DDBJ whole genome shotgun (WGS) entry which is preliminary data.</text>
</comment>
<accession>A0ACC1HBD9</accession>
<feature type="non-terminal residue" evidence="1">
    <location>
        <position position="1"/>
    </location>
</feature>
<keyword evidence="2" id="KW-1185">Reference proteome</keyword>
<name>A0ACC1HBD9_9FUNG</name>
<gene>
    <name evidence="1" type="ORF">EV182_008780</name>
</gene>
<evidence type="ECO:0000313" key="1">
    <source>
        <dbReference type="EMBL" id="KAJ1669406.1"/>
    </source>
</evidence>
<dbReference type="Proteomes" id="UP001145114">
    <property type="component" value="Unassembled WGS sequence"/>
</dbReference>
<dbReference type="EMBL" id="JAMZIH010009949">
    <property type="protein sequence ID" value="KAJ1669406.1"/>
    <property type="molecule type" value="Genomic_DNA"/>
</dbReference>
<evidence type="ECO:0000313" key="2">
    <source>
        <dbReference type="Proteomes" id="UP001145114"/>
    </source>
</evidence>